<feature type="compositionally biased region" description="Basic and acidic residues" evidence="1">
    <location>
        <begin position="42"/>
        <end position="83"/>
    </location>
</feature>
<dbReference type="EMBL" id="BAABME010016424">
    <property type="protein sequence ID" value="GAA0145912.1"/>
    <property type="molecule type" value="Genomic_DNA"/>
</dbReference>
<evidence type="ECO:0000256" key="1">
    <source>
        <dbReference type="SAM" id="MobiDB-lite"/>
    </source>
</evidence>
<name>A0AAV3P2M6_LITER</name>
<evidence type="ECO:0000313" key="2">
    <source>
        <dbReference type="EMBL" id="GAA0145912.1"/>
    </source>
</evidence>
<feature type="compositionally biased region" description="Polar residues" evidence="1">
    <location>
        <begin position="103"/>
        <end position="116"/>
    </location>
</feature>
<protein>
    <submittedName>
        <fullName evidence="2">Uncharacterized protein</fullName>
    </submittedName>
</protein>
<sequence>MGLNSDEEDEGSDDIDDEEEDSAQAVLGSDEDEDNGSEDAETLGKDDDRLDVPEYDKEVSKNDAELSEGHSEEHVDTSKHTTEEVAEDDSDDVPLAHKMKGVKQTTPADVPPNTSEGFHPGDLLGRFKQSTDTSGPSSVPKSKDYVGSLICWPI</sequence>
<accession>A0AAV3P2M6</accession>
<feature type="compositionally biased region" description="Acidic residues" evidence="1">
    <location>
        <begin position="1"/>
        <end position="22"/>
    </location>
</feature>
<comment type="caution">
    <text evidence="2">The sequence shown here is derived from an EMBL/GenBank/DDBJ whole genome shotgun (WGS) entry which is preliminary data.</text>
</comment>
<feature type="compositionally biased region" description="Acidic residues" evidence="1">
    <location>
        <begin position="29"/>
        <end position="41"/>
    </location>
</feature>
<organism evidence="2 3">
    <name type="scientific">Lithospermum erythrorhizon</name>
    <name type="common">Purple gromwell</name>
    <name type="synonym">Lithospermum officinale var. erythrorhizon</name>
    <dbReference type="NCBI Taxonomy" id="34254"/>
    <lineage>
        <taxon>Eukaryota</taxon>
        <taxon>Viridiplantae</taxon>
        <taxon>Streptophyta</taxon>
        <taxon>Embryophyta</taxon>
        <taxon>Tracheophyta</taxon>
        <taxon>Spermatophyta</taxon>
        <taxon>Magnoliopsida</taxon>
        <taxon>eudicotyledons</taxon>
        <taxon>Gunneridae</taxon>
        <taxon>Pentapetalae</taxon>
        <taxon>asterids</taxon>
        <taxon>lamiids</taxon>
        <taxon>Boraginales</taxon>
        <taxon>Boraginaceae</taxon>
        <taxon>Boraginoideae</taxon>
        <taxon>Lithospermeae</taxon>
        <taxon>Lithospermum</taxon>
    </lineage>
</organism>
<evidence type="ECO:0000313" key="3">
    <source>
        <dbReference type="Proteomes" id="UP001454036"/>
    </source>
</evidence>
<reference evidence="2 3" key="1">
    <citation type="submission" date="2024-01" db="EMBL/GenBank/DDBJ databases">
        <title>The complete chloroplast genome sequence of Lithospermum erythrorhizon: insights into the phylogenetic relationship among Boraginaceae species and the maternal lineages of purple gromwells.</title>
        <authorList>
            <person name="Okada T."/>
            <person name="Watanabe K."/>
        </authorList>
    </citation>
    <scope>NUCLEOTIDE SEQUENCE [LARGE SCALE GENOMIC DNA]</scope>
</reference>
<dbReference type="Proteomes" id="UP001454036">
    <property type="component" value="Unassembled WGS sequence"/>
</dbReference>
<dbReference type="AlphaFoldDB" id="A0AAV3P2M6"/>
<proteinExistence type="predicted"/>
<feature type="compositionally biased region" description="Polar residues" evidence="1">
    <location>
        <begin position="128"/>
        <end position="140"/>
    </location>
</feature>
<feature type="region of interest" description="Disordered" evidence="1">
    <location>
        <begin position="1"/>
        <end position="144"/>
    </location>
</feature>
<gene>
    <name evidence="2" type="ORF">LIER_36219</name>
</gene>
<keyword evidence="3" id="KW-1185">Reference proteome</keyword>